<accession>Q1A4N3</accession>
<dbReference type="RefSeq" id="YP_654484.1">
    <property type="nucleotide sequence ID" value="NC_008168.1"/>
</dbReference>
<evidence type="ECO:0000313" key="2">
    <source>
        <dbReference type="Proteomes" id="UP000202317"/>
    </source>
</evidence>
<evidence type="ECO:0000313" key="1">
    <source>
        <dbReference type="EMBL" id="ABC61197.1"/>
    </source>
</evidence>
<dbReference type="Proteomes" id="UP000202317">
    <property type="component" value="Segment"/>
</dbReference>
<reference evidence="1 2" key="1">
    <citation type="journal article" date="2006" name="J. Gen. Virol.">
        <title>Sequence analysis of the Choristoneura occidentalis granulovirus genome.</title>
        <authorList>
            <person name="Escasa S.R."/>
            <person name="Lauzon H.A.M."/>
            <person name="Mathur A.C."/>
            <person name="Krell P.J."/>
            <person name="Arif B.M."/>
        </authorList>
    </citation>
    <scope>NUCLEOTIDE SEQUENCE [LARGE SCALE GENOMIC DNA]</scope>
</reference>
<keyword evidence="2" id="KW-1185">Reference proteome</keyword>
<dbReference type="GeneID" id="4155872"/>
<name>Q1A4N3_9BBAC</name>
<dbReference type="EMBL" id="DQ333351">
    <property type="protein sequence ID" value="ABC61197.1"/>
    <property type="molecule type" value="Genomic_DNA"/>
</dbReference>
<dbReference type="OrthoDB" id="23066at10239"/>
<sequence>MLDPNPNNIVQFMNQLPENVLKPEHLLAFRALKTLWCYKNIYNYNLLKQFLDILSDAELVEFDILINYKTNPKFNVLIEHKIIDPWSFDNNNFLKNYLTSVPKFFEWLQNYNETKHIIYFSDDYIINVLANYCVINTKDILKRLVIEMYNKTNRHDFYTSLRVNLLNANILTAAPLRNDACYRFTQFAQKIRNTLPLY</sequence>
<organism evidence="1 2">
    <name type="scientific">Choristoneura occidentalis granulovirus</name>
    <dbReference type="NCBI Taxonomy" id="364745"/>
    <lineage>
        <taxon>Viruses</taxon>
        <taxon>Viruses incertae sedis</taxon>
        <taxon>Naldaviricetes</taxon>
        <taxon>Lefavirales</taxon>
        <taxon>Baculoviridae</taxon>
        <taxon>Betabaculovirus</taxon>
        <taxon>Betabaculovirus chofumiferanae</taxon>
    </lineage>
</organism>
<dbReference type="KEGG" id="vg:4155872"/>
<proteinExistence type="predicted"/>
<protein>
    <submittedName>
        <fullName evidence="1">Uncharacterized protein</fullName>
    </submittedName>
</protein>